<dbReference type="KEGG" id="puo:RZN69_14360"/>
<proteinExistence type="predicted"/>
<evidence type="ECO:0000313" key="1">
    <source>
        <dbReference type="EMBL" id="WOO39804.1"/>
    </source>
</evidence>
<sequence>MKDFVGINGHTFQFKPELYGNVAGQARDYHPLTWDLHGKPNEPATFPYSRHKIQKGKRVNWEEVYTSWKDAGFQIDACITFGWHYKEGFFEDMPAEMEAYGEQFARFFGPSGKLNLVQAMEIGNEPPNDGITIEDYVPAFVAMAKGIRKGDPEMKILTCTVASDKTDQWEFPIESLNEHKDLYDVINMHSYAFVEGWPTMKRSYPEDPDTDYLKKVDRMIEWRSKNAPDKEIWVTEFGYDAPSVEMLEATRKKGMEKFIPQTELQQAQWNLRTFLALAKRPVSRAYVYYYDDKDGPPSFHANSGLTRNSVPKMAYYAQEQFYQLLKEHRFDHIVTENEDSYVYAFTKTDGSDPIWIAWHPGGTGQEREINLKCPTKPEKVLAMVTTDENPQSKSFSYDEGQLKVTIDESPCYIVF</sequence>
<organism evidence="1 2">
    <name type="scientific">Rubellicoccus peritrichatus</name>
    <dbReference type="NCBI Taxonomy" id="3080537"/>
    <lineage>
        <taxon>Bacteria</taxon>
        <taxon>Pseudomonadati</taxon>
        <taxon>Verrucomicrobiota</taxon>
        <taxon>Opitutia</taxon>
        <taxon>Puniceicoccales</taxon>
        <taxon>Cerasicoccaceae</taxon>
        <taxon>Rubellicoccus</taxon>
    </lineage>
</organism>
<gene>
    <name evidence="1" type="ORF">RZN69_14360</name>
</gene>
<accession>A0AAQ3L8D3</accession>
<dbReference type="RefSeq" id="WP_317831818.1">
    <property type="nucleotide sequence ID" value="NZ_CP136920.1"/>
</dbReference>
<keyword evidence="2" id="KW-1185">Reference proteome</keyword>
<evidence type="ECO:0000313" key="2">
    <source>
        <dbReference type="Proteomes" id="UP001304300"/>
    </source>
</evidence>
<dbReference type="InterPro" id="IPR017853">
    <property type="entry name" value="GH"/>
</dbReference>
<dbReference type="AlphaFoldDB" id="A0AAQ3L8D3"/>
<dbReference type="Proteomes" id="UP001304300">
    <property type="component" value="Chromosome"/>
</dbReference>
<evidence type="ECO:0008006" key="3">
    <source>
        <dbReference type="Google" id="ProtNLM"/>
    </source>
</evidence>
<name>A0AAQ3L8D3_9BACT</name>
<dbReference type="SUPFAM" id="SSF51445">
    <property type="entry name" value="(Trans)glycosidases"/>
    <property type="match status" value="1"/>
</dbReference>
<reference evidence="1 2" key="1">
    <citation type="submission" date="2023-10" db="EMBL/GenBank/DDBJ databases">
        <title>Rubellicoccus peritrichatus gen. nov., sp. nov., isolated from an algae of coral reef tank.</title>
        <authorList>
            <person name="Luo J."/>
        </authorList>
    </citation>
    <scope>NUCLEOTIDE SEQUENCE [LARGE SCALE GENOMIC DNA]</scope>
    <source>
        <strain evidence="1 2">CR14</strain>
    </source>
</reference>
<dbReference type="Gene3D" id="3.20.20.80">
    <property type="entry name" value="Glycosidases"/>
    <property type="match status" value="1"/>
</dbReference>
<protein>
    <recommendedName>
        <fullName evidence="3">Glycoside hydrolase family 5 domain-containing protein</fullName>
    </recommendedName>
</protein>
<dbReference type="EMBL" id="CP136920">
    <property type="protein sequence ID" value="WOO39804.1"/>
    <property type="molecule type" value="Genomic_DNA"/>
</dbReference>